<gene>
    <name evidence="1" type="ORF">NCTC13184_06505</name>
</gene>
<proteinExistence type="predicted"/>
<evidence type="ECO:0000313" key="2">
    <source>
        <dbReference type="Proteomes" id="UP000255082"/>
    </source>
</evidence>
<dbReference type="AlphaFoldDB" id="A0A378X2X7"/>
<evidence type="ECO:0000313" key="1">
    <source>
        <dbReference type="EMBL" id="SUA47960.1"/>
    </source>
</evidence>
<organism evidence="1 2">
    <name type="scientific">Nocardia africana</name>
    <dbReference type="NCBI Taxonomy" id="134964"/>
    <lineage>
        <taxon>Bacteria</taxon>
        <taxon>Bacillati</taxon>
        <taxon>Actinomycetota</taxon>
        <taxon>Actinomycetes</taxon>
        <taxon>Mycobacteriales</taxon>
        <taxon>Nocardiaceae</taxon>
        <taxon>Nocardia</taxon>
    </lineage>
</organism>
<sequence length="104" mass="11335">MSSVAAWMIKRSLVCSAADPGRLARAGETTVVHREAGIRWRAVAVFALATILAPTLISCVQSHRSGSESGWTKMPELTYLNDFPVEPQMTEQIARPKTVAPAKR</sequence>
<protein>
    <submittedName>
        <fullName evidence="1">Uncharacterized protein</fullName>
    </submittedName>
</protein>
<accession>A0A378X2X7</accession>
<name>A0A378X2X7_9NOCA</name>
<dbReference type="EMBL" id="UGRU01000001">
    <property type="protein sequence ID" value="SUA47960.1"/>
    <property type="molecule type" value="Genomic_DNA"/>
</dbReference>
<dbReference type="Proteomes" id="UP000255082">
    <property type="component" value="Unassembled WGS sequence"/>
</dbReference>
<reference evidence="1 2" key="1">
    <citation type="submission" date="2018-06" db="EMBL/GenBank/DDBJ databases">
        <authorList>
            <consortium name="Pathogen Informatics"/>
            <person name="Doyle S."/>
        </authorList>
    </citation>
    <scope>NUCLEOTIDE SEQUENCE [LARGE SCALE GENOMIC DNA]</scope>
    <source>
        <strain evidence="1 2">NCTC13184</strain>
    </source>
</reference>